<dbReference type="Pfam" id="PF23559">
    <property type="entry name" value="WHD_DRP"/>
    <property type="match status" value="1"/>
</dbReference>
<evidence type="ECO:0000259" key="4">
    <source>
        <dbReference type="Pfam" id="PF23559"/>
    </source>
</evidence>
<reference evidence="5 6" key="1">
    <citation type="journal article" date="2020" name="Mol. Plant">
        <title>The Chromosome-Based Rubber Tree Genome Provides New Insights into Spurge Genome Evolution and Rubber Biosynthesis.</title>
        <authorList>
            <person name="Liu J."/>
            <person name="Shi C."/>
            <person name="Shi C.C."/>
            <person name="Li W."/>
            <person name="Zhang Q.J."/>
            <person name="Zhang Y."/>
            <person name="Li K."/>
            <person name="Lu H.F."/>
            <person name="Shi C."/>
            <person name="Zhu S.T."/>
            <person name="Xiao Z.Y."/>
            <person name="Nan H."/>
            <person name="Yue Y."/>
            <person name="Zhu X.G."/>
            <person name="Wu Y."/>
            <person name="Hong X.N."/>
            <person name="Fan G.Y."/>
            <person name="Tong Y."/>
            <person name="Zhang D."/>
            <person name="Mao C.L."/>
            <person name="Liu Y.L."/>
            <person name="Hao S.J."/>
            <person name="Liu W.Q."/>
            <person name="Lv M.Q."/>
            <person name="Zhang H.B."/>
            <person name="Liu Y."/>
            <person name="Hu-Tang G.R."/>
            <person name="Wang J.P."/>
            <person name="Wang J.H."/>
            <person name="Sun Y.H."/>
            <person name="Ni S.B."/>
            <person name="Chen W.B."/>
            <person name="Zhang X.C."/>
            <person name="Jiao Y.N."/>
            <person name="Eichler E.E."/>
            <person name="Li G.H."/>
            <person name="Liu X."/>
            <person name="Gao L.Z."/>
        </authorList>
    </citation>
    <scope>NUCLEOTIDE SEQUENCE [LARGE SCALE GENOMIC DNA]</scope>
    <source>
        <strain evidence="6">cv. GT1</strain>
        <tissue evidence="5">Leaf</tissue>
    </source>
</reference>
<dbReference type="EMBL" id="JAAGAX010000003">
    <property type="protein sequence ID" value="KAF2318420.1"/>
    <property type="molecule type" value="Genomic_DNA"/>
</dbReference>
<dbReference type="Pfam" id="PF00931">
    <property type="entry name" value="NB-ARC"/>
    <property type="match status" value="1"/>
</dbReference>
<dbReference type="FunFam" id="1.10.10.10:FF:000322">
    <property type="entry name" value="Probable disease resistance protein At1g63360"/>
    <property type="match status" value="1"/>
</dbReference>
<name>A0A6A6MY65_HEVBR</name>
<feature type="domain" description="Disease resistance protein winged helix" evidence="4">
    <location>
        <begin position="213"/>
        <end position="281"/>
    </location>
</feature>
<gene>
    <name evidence="5" type="ORF">GH714_007096</name>
</gene>
<keyword evidence="2" id="KW-0611">Plant defense</keyword>
<dbReference type="Gene3D" id="1.10.8.430">
    <property type="entry name" value="Helical domain of apoptotic protease-activating factors"/>
    <property type="match status" value="1"/>
</dbReference>
<dbReference type="Gene3D" id="1.10.10.10">
    <property type="entry name" value="Winged helix-like DNA-binding domain superfamily/Winged helix DNA-binding domain"/>
    <property type="match status" value="1"/>
</dbReference>
<dbReference type="GO" id="GO:0098542">
    <property type="term" value="P:defense response to other organism"/>
    <property type="evidence" value="ECO:0007669"/>
    <property type="project" value="TreeGrafter"/>
</dbReference>
<sequence length="331" mass="37805">MIKHPNILMQKHGFVSDEFDIMRITKAILESITWQPCDLKELNQVQLKLSKELAGKQFLIVLDDVWSESYEDWNTLSSPFMDGAQGSKVIITTRSTVVAQMMGTVDSHALTCISDDDCWLLFSRHAFENRSIIAYPNLETLRERAIYRCGCLPLAAKTLGGLFRAKDASEWDNLLNSKIWNLQGVDGDVLPVLRLSYYHLPSYLKRCFAYCAILPKDYEFEEKELVLLWMAEGLIQQTGNEKHMEDIGLEYFRDLSARSLFQASGDGESQFVMHDLVNDLAQRVAGETCFRLEDELVLVNNSKRKEHVTLLTFEAIVMASKDSNLFTRPTV</sequence>
<evidence type="ECO:0000313" key="5">
    <source>
        <dbReference type="EMBL" id="KAF2318420.1"/>
    </source>
</evidence>
<accession>A0A6A6MY65</accession>
<feature type="domain" description="NB-ARC" evidence="3">
    <location>
        <begin position="14"/>
        <end position="130"/>
    </location>
</feature>
<dbReference type="InterPro" id="IPR027417">
    <property type="entry name" value="P-loop_NTPase"/>
</dbReference>
<evidence type="ECO:0000256" key="1">
    <source>
        <dbReference type="ARBA" id="ARBA00022737"/>
    </source>
</evidence>
<dbReference type="InterPro" id="IPR002182">
    <property type="entry name" value="NB-ARC"/>
</dbReference>
<organism evidence="5 6">
    <name type="scientific">Hevea brasiliensis</name>
    <name type="common">Para rubber tree</name>
    <name type="synonym">Siphonia brasiliensis</name>
    <dbReference type="NCBI Taxonomy" id="3981"/>
    <lineage>
        <taxon>Eukaryota</taxon>
        <taxon>Viridiplantae</taxon>
        <taxon>Streptophyta</taxon>
        <taxon>Embryophyta</taxon>
        <taxon>Tracheophyta</taxon>
        <taxon>Spermatophyta</taxon>
        <taxon>Magnoliopsida</taxon>
        <taxon>eudicotyledons</taxon>
        <taxon>Gunneridae</taxon>
        <taxon>Pentapetalae</taxon>
        <taxon>rosids</taxon>
        <taxon>fabids</taxon>
        <taxon>Malpighiales</taxon>
        <taxon>Euphorbiaceae</taxon>
        <taxon>Crotonoideae</taxon>
        <taxon>Micrandreae</taxon>
        <taxon>Hevea</taxon>
    </lineage>
</organism>
<dbReference type="InterPro" id="IPR058922">
    <property type="entry name" value="WHD_DRP"/>
</dbReference>
<evidence type="ECO:0000313" key="6">
    <source>
        <dbReference type="Proteomes" id="UP000467840"/>
    </source>
</evidence>
<proteinExistence type="predicted"/>
<evidence type="ECO:0000259" key="3">
    <source>
        <dbReference type="Pfam" id="PF00931"/>
    </source>
</evidence>
<keyword evidence="6" id="KW-1185">Reference proteome</keyword>
<dbReference type="InterPro" id="IPR042197">
    <property type="entry name" value="Apaf_helical"/>
</dbReference>
<dbReference type="AlphaFoldDB" id="A0A6A6MY65"/>
<dbReference type="PRINTS" id="PR00364">
    <property type="entry name" value="DISEASERSIST"/>
</dbReference>
<protein>
    <submittedName>
        <fullName evidence="5">Uncharacterized protein</fullName>
    </submittedName>
</protein>
<dbReference type="InterPro" id="IPR044974">
    <property type="entry name" value="Disease_R_plants"/>
</dbReference>
<dbReference type="InterPro" id="IPR036388">
    <property type="entry name" value="WH-like_DNA-bd_sf"/>
</dbReference>
<dbReference type="PANTHER" id="PTHR23155:SF1241">
    <property type="entry name" value="DISEASE RESISTANCE RPP13-LIKE PROTEIN 1-RELATED"/>
    <property type="match status" value="1"/>
</dbReference>
<evidence type="ECO:0000256" key="2">
    <source>
        <dbReference type="ARBA" id="ARBA00022821"/>
    </source>
</evidence>
<dbReference type="Proteomes" id="UP000467840">
    <property type="component" value="Chromosome 10"/>
</dbReference>
<dbReference type="SUPFAM" id="SSF52540">
    <property type="entry name" value="P-loop containing nucleoside triphosphate hydrolases"/>
    <property type="match status" value="1"/>
</dbReference>
<keyword evidence="1" id="KW-0677">Repeat</keyword>
<dbReference type="PANTHER" id="PTHR23155">
    <property type="entry name" value="DISEASE RESISTANCE PROTEIN RP"/>
    <property type="match status" value="1"/>
</dbReference>
<dbReference type="GO" id="GO:0043531">
    <property type="term" value="F:ADP binding"/>
    <property type="evidence" value="ECO:0007669"/>
    <property type="project" value="InterPro"/>
</dbReference>
<comment type="caution">
    <text evidence="5">The sequence shown here is derived from an EMBL/GenBank/DDBJ whole genome shotgun (WGS) entry which is preliminary data.</text>
</comment>
<dbReference type="Gene3D" id="3.40.50.300">
    <property type="entry name" value="P-loop containing nucleotide triphosphate hydrolases"/>
    <property type="match status" value="1"/>
</dbReference>